<dbReference type="Gramene" id="evm.model.01.2649">
    <property type="protein sequence ID" value="cds.evm.model.01.2649"/>
    <property type="gene ID" value="evm.TU.01.2649"/>
</dbReference>
<dbReference type="EnsemblPlants" id="evm.model.01.2649">
    <property type="protein sequence ID" value="cds.evm.model.01.2649"/>
    <property type="gene ID" value="evm.TU.01.2649"/>
</dbReference>
<dbReference type="OMA" id="WKKNILM"/>
<dbReference type="Proteomes" id="UP000596661">
    <property type="component" value="Chromosome 1"/>
</dbReference>
<keyword evidence="3" id="KW-1185">Reference proteome</keyword>
<name>A0A803NM25_CANSA</name>
<keyword evidence="1" id="KW-0472">Membrane</keyword>
<reference evidence="2" key="1">
    <citation type="submission" date="2018-11" db="EMBL/GenBank/DDBJ databases">
        <authorList>
            <person name="Grassa J C."/>
        </authorList>
    </citation>
    <scope>NUCLEOTIDE SEQUENCE [LARGE SCALE GENOMIC DNA]</scope>
</reference>
<evidence type="ECO:0000313" key="2">
    <source>
        <dbReference type="EnsemblPlants" id="cds.evm.model.01.2649"/>
    </source>
</evidence>
<keyword evidence="1" id="KW-1133">Transmembrane helix</keyword>
<evidence type="ECO:0000256" key="1">
    <source>
        <dbReference type="SAM" id="Phobius"/>
    </source>
</evidence>
<reference evidence="2" key="2">
    <citation type="submission" date="2021-03" db="UniProtKB">
        <authorList>
            <consortium name="EnsemblPlants"/>
        </authorList>
    </citation>
    <scope>IDENTIFICATION</scope>
</reference>
<protein>
    <submittedName>
        <fullName evidence="2">Uncharacterized protein</fullName>
    </submittedName>
</protein>
<feature type="transmembrane region" description="Helical" evidence="1">
    <location>
        <begin position="41"/>
        <end position="59"/>
    </location>
</feature>
<dbReference type="PANTHER" id="PTHR33237">
    <property type="entry name" value="F2P16.13 PROTEIN-RELATED"/>
    <property type="match status" value="1"/>
</dbReference>
<dbReference type="PANTHER" id="PTHR33237:SF4">
    <property type="entry name" value="F14O23.12"/>
    <property type="match status" value="1"/>
</dbReference>
<organism evidence="2 3">
    <name type="scientific">Cannabis sativa</name>
    <name type="common">Hemp</name>
    <name type="synonym">Marijuana</name>
    <dbReference type="NCBI Taxonomy" id="3483"/>
    <lineage>
        <taxon>Eukaryota</taxon>
        <taxon>Viridiplantae</taxon>
        <taxon>Streptophyta</taxon>
        <taxon>Embryophyta</taxon>
        <taxon>Tracheophyta</taxon>
        <taxon>Spermatophyta</taxon>
        <taxon>Magnoliopsida</taxon>
        <taxon>eudicotyledons</taxon>
        <taxon>Gunneridae</taxon>
        <taxon>Pentapetalae</taxon>
        <taxon>rosids</taxon>
        <taxon>fabids</taxon>
        <taxon>Rosales</taxon>
        <taxon>Cannabaceae</taxon>
        <taxon>Cannabis</taxon>
    </lineage>
</organism>
<sequence length="145" mass="16945">MFYIYNHKLFNPFSFHIFGIFTTMARQLHFQHLHNTNHFQVGFAGMTFFLCAIALFKCASHSRAWRQWRACYEPDTIDDHSVQHIQHGNNRQIMDVDEDEVSVWQKNILMGGKCQLPDFSGVIIYDTNGSVMAPSKPPRLLLPWK</sequence>
<proteinExistence type="predicted"/>
<feature type="transmembrane region" description="Helical" evidence="1">
    <location>
        <begin position="9"/>
        <end position="29"/>
    </location>
</feature>
<dbReference type="EMBL" id="UZAU01000077">
    <property type="status" value="NOT_ANNOTATED_CDS"/>
    <property type="molecule type" value="Genomic_DNA"/>
</dbReference>
<dbReference type="AlphaFoldDB" id="A0A803NM25"/>
<evidence type="ECO:0000313" key="3">
    <source>
        <dbReference type="Proteomes" id="UP000596661"/>
    </source>
</evidence>
<accession>A0A803NM25</accession>
<keyword evidence="1" id="KW-0812">Transmembrane</keyword>